<dbReference type="CDD" id="cd00303">
    <property type="entry name" value="retropepsin_like"/>
    <property type="match status" value="1"/>
</dbReference>
<sequence>LAALHVELQEIKGLGLTRHGAGDGDLGLPRSMRLEGRGFNLEGDAAEWFRWMLLNKLINDWDEFLESVRDRSETVIAAELLVSKPTTLGDAFSLARVTEARFEDQGMKPVSNKAISASGEGQNQKGTPPRFIFSRLKPSKRALLLTLPKPSSNACTTPLPIKWILPVERQERLSKGLCFNRDNKWVRGHKYRSKFLLLMADDVDGADQETPKAYDEALESGDISILNSLVGHGSPHSLQLWGVIDTGHVHVLIDNGSTHNFVQPDVVEQMQLHVATTKPFKVYIDSGETLLCENMCSKLQKLGKVTHDYAKKSMEFTLANKTYTLQGDASLRMKQMSLHHMQALLETDEVYGVYELYSVAVQDEEIESTQVQAGAAHPEIEQLLARFEALFQVHTTLPPHRLTGHSIHLYPSTKHVNVRPYRYPHYQKVEMEKIEMDPKKVAAIVNWPVPKAQRKVRSFLGTVEATALEALKHQLSHAPILGLPNFDETFIVETDALTTGIGQKELFAIVKTIYKKLMGFDFIIEYKPEVSNQVADALSRMYEEDEGVTTTFMAMSQPLVDFLAELCGENEGLEELQRLHQKIDQGEELVGFRREQGLLIYQYRYYIRAESKLKRAFLSEFHTTPSARHGGIKKILVGLSALFSGKECVNQLRCMLNNVLSVNKPCNASSRRIVTTFTNSNNGLGGFIKMSPFQALYGRLPLAIIPYLHGSSKVAAFDKVLSKRDELLRQLRHNLLDTKNRMEMKANHSRRDVEFKREDLVFVKLQPYRQLTLAKHLSNKLSKRYYGPFKVLERVRKVSYCLALPSTSKIHLVFHVSLLKPFEGTEPGEVSNFPEDVFKSLPEEATWEWLTDFQDAYPTYHLEDKVISKEEGNVTSTLEGIGRVRAKRVTYVPAWHKDYLIG</sequence>
<gene>
    <name evidence="2" type="ORF">Tci_062913</name>
</gene>
<dbReference type="AlphaFoldDB" id="A0A6L2P1Q8"/>
<feature type="domain" description="Tf2-1-like SH3-like" evidence="1">
    <location>
        <begin position="759"/>
        <end position="822"/>
    </location>
</feature>
<dbReference type="SUPFAM" id="SSF56672">
    <property type="entry name" value="DNA/RNA polymerases"/>
    <property type="match status" value="1"/>
</dbReference>
<comment type="caution">
    <text evidence="2">The sequence shown here is derived from an EMBL/GenBank/DDBJ whole genome shotgun (WGS) entry which is preliminary data.</text>
</comment>
<name>A0A6L2P1Q8_TANCI</name>
<evidence type="ECO:0000313" key="2">
    <source>
        <dbReference type="EMBL" id="GEU90935.1"/>
    </source>
</evidence>
<proteinExistence type="predicted"/>
<dbReference type="PANTHER" id="PTHR37984">
    <property type="entry name" value="PROTEIN CBG26694"/>
    <property type="match status" value="1"/>
</dbReference>
<organism evidence="2">
    <name type="scientific">Tanacetum cinerariifolium</name>
    <name type="common">Dalmatian daisy</name>
    <name type="synonym">Chrysanthemum cinerariifolium</name>
    <dbReference type="NCBI Taxonomy" id="118510"/>
    <lineage>
        <taxon>Eukaryota</taxon>
        <taxon>Viridiplantae</taxon>
        <taxon>Streptophyta</taxon>
        <taxon>Embryophyta</taxon>
        <taxon>Tracheophyta</taxon>
        <taxon>Spermatophyta</taxon>
        <taxon>Magnoliopsida</taxon>
        <taxon>eudicotyledons</taxon>
        <taxon>Gunneridae</taxon>
        <taxon>Pentapetalae</taxon>
        <taxon>asterids</taxon>
        <taxon>campanulids</taxon>
        <taxon>Asterales</taxon>
        <taxon>Asteraceae</taxon>
        <taxon>Asteroideae</taxon>
        <taxon>Anthemideae</taxon>
        <taxon>Anthemidinae</taxon>
        <taxon>Tanacetum</taxon>
    </lineage>
</organism>
<feature type="non-terminal residue" evidence="2">
    <location>
        <position position="1"/>
    </location>
</feature>
<accession>A0A6L2P1Q8</accession>
<reference evidence="2" key="1">
    <citation type="journal article" date="2019" name="Sci. Rep.">
        <title>Draft genome of Tanacetum cinerariifolium, the natural source of mosquito coil.</title>
        <authorList>
            <person name="Yamashiro T."/>
            <person name="Shiraishi A."/>
            <person name="Satake H."/>
            <person name="Nakayama K."/>
        </authorList>
    </citation>
    <scope>NUCLEOTIDE SEQUENCE</scope>
</reference>
<dbReference type="PANTHER" id="PTHR37984:SF5">
    <property type="entry name" value="PROTEIN NYNRIN-LIKE"/>
    <property type="match status" value="1"/>
</dbReference>
<dbReference type="Pfam" id="PF24626">
    <property type="entry name" value="SH3_Tf2-1"/>
    <property type="match status" value="1"/>
</dbReference>
<dbReference type="EMBL" id="BKCJ010010294">
    <property type="protein sequence ID" value="GEU90935.1"/>
    <property type="molecule type" value="Genomic_DNA"/>
</dbReference>
<evidence type="ECO:0000259" key="1">
    <source>
        <dbReference type="Pfam" id="PF24626"/>
    </source>
</evidence>
<dbReference type="InterPro" id="IPR043502">
    <property type="entry name" value="DNA/RNA_pol_sf"/>
</dbReference>
<dbReference type="InterPro" id="IPR050951">
    <property type="entry name" value="Retrovirus_Pol_polyprotein"/>
</dbReference>
<protein>
    <recommendedName>
        <fullName evidence="1">Tf2-1-like SH3-like domain-containing protein</fullName>
    </recommendedName>
</protein>
<dbReference type="InterPro" id="IPR056924">
    <property type="entry name" value="SH3_Tf2-1"/>
</dbReference>